<evidence type="ECO:0000256" key="1">
    <source>
        <dbReference type="SAM" id="Coils"/>
    </source>
</evidence>
<protein>
    <recommendedName>
        <fullName evidence="2">DUF7799 domain-containing protein</fullName>
    </recommendedName>
</protein>
<sequence length="438" mass="49541">MTEVKRATTTISTIAIRAGEATRIVVAVLKSVNWVQLRIDEMHPRMLDIGRSANDTARLLDIHSDLMERLKSKQEQIEELLAQADRLVTEQQEPEVAVYEAMADSLGSAWKDLNRQLQLRGNLLEETLRFYELSNQHEHVVKHLNGKLTSGVPTYGTADDMRRFAAEFEQARKDLIDVTALAMDSGASIIGQTRVLGMMVDNPERPREIVDTCMVIEEVMLRLAEQWKTTELSWEVEQAKVGAKEETEPLWRDLEAVDRWLTTAQQEIIRLSAGAEVSQASQQFDHLFTDAKQQQSTLRRVSQASERLIGNAESGQLTDRCVNLKRRFDEFLRDLETRRKNALEVTHFFQSSNVVLNQLNSMEIDIRSANAAMAGELGPLARQKAEPIVNQGRTLSHRLGASDAWTVSIEHKTNEIERKLTAIESLAASRGKEVIDFL</sequence>
<dbReference type="WBParaSite" id="PSAMB.scaffold3440size18270.g21455.t1">
    <property type="protein sequence ID" value="PSAMB.scaffold3440size18270.g21455.t1"/>
    <property type="gene ID" value="PSAMB.scaffold3440size18270.g21455"/>
</dbReference>
<evidence type="ECO:0000313" key="4">
    <source>
        <dbReference type="WBParaSite" id="PSAMB.scaffold3440size18270.g21455.t1"/>
    </source>
</evidence>
<name>A0A914WA72_9BILA</name>
<dbReference type="Proteomes" id="UP000887566">
    <property type="component" value="Unplaced"/>
</dbReference>
<evidence type="ECO:0000313" key="3">
    <source>
        <dbReference type="Proteomes" id="UP000887566"/>
    </source>
</evidence>
<dbReference type="Pfam" id="PF00435">
    <property type="entry name" value="Spectrin"/>
    <property type="match status" value="1"/>
</dbReference>
<proteinExistence type="predicted"/>
<dbReference type="InterPro" id="IPR018159">
    <property type="entry name" value="Spectrin/alpha-actinin"/>
</dbReference>
<dbReference type="AlphaFoldDB" id="A0A914WA72"/>
<feature type="coiled-coil region" evidence="1">
    <location>
        <begin position="60"/>
        <end position="90"/>
    </location>
</feature>
<reference evidence="4" key="1">
    <citation type="submission" date="2022-11" db="UniProtKB">
        <authorList>
            <consortium name="WormBaseParasite"/>
        </authorList>
    </citation>
    <scope>IDENTIFICATION</scope>
</reference>
<keyword evidence="3" id="KW-1185">Reference proteome</keyword>
<dbReference type="SMART" id="SM00150">
    <property type="entry name" value="SPEC"/>
    <property type="match status" value="2"/>
</dbReference>
<accession>A0A914WA72</accession>
<dbReference type="InterPro" id="IPR002017">
    <property type="entry name" value="Spectrin_repeat"/>
</dbReference>
<dbReference type="Gene3D" id="1.20.58.60">
    <property type="match status" value="2"/>
</dbReference>
<dbReference type="Pfam" id="PF25075">
    <property type="entry name" value="DUF7799"/>
    <property type="match status" value="1"/>
</dbReference>
<evidence type="ECO:0000259" key="2">
    <source>
        <dbReference type="Pfam" id="PF25075"/>
    </source>
</evidence>
<dbReference type="SUPFAM" id="SSF46966">
    <property type="entry name" value="Spectrin repeat"/>
    <property type="match status" value="1"/>
</dbReference>
<feature type="domain" description="DUF7799" evidence="2">
    <location>
        <begin position="130"/>
        <end position="241"/>
    </location>
</feature>
<dbReference type="InterPro" id="IPR056701">
    <property type="entry name" value="DUF7799"/>
</dbReference>
<organism evidence="3 4">
    <name type="scientific">Plectus sambesii</name>
    <dbReference type="NCBI Taxonomy" id="2011161"/>
    <lineage>
        <taxon>Eukaryota</taxon>
        <taxon>Metazoa</taxon>
        <taxon>Ecdysozoa</taxon>
        <taxon>Nematoda</taxon>
        <taxon>Chromadorea</taxon>
        <taxon>Plectida</taxon>
        <taxon>Plectina</taxon>
        <taxon>Plectoidea</taxon>
        <taxon>Plectidae</taxon>
        <taxon>Plectus</taxon>
    </lineage>
</organism>
<keyword evidence="1" id="KW-0175">Coiled coil</keyword>